<sequence length="164" mass="18802">MINSLCGYLHCFVWARRYGESRQPSRVVLGGSRGIHLTYCYCCILSSSEGGSLAITTTSMAPTYGRLLAIKTRNFIHGLQNLELFPTPDRPSLRSSPHLREGKKEENEKVHYGEDRKIYLEIIISKKSSEESGSRLRAQRTRAPDMLPEVERLFFKMENDRLTF</sequence>
<evidence type="ECO:0000313" key="2">
    <source>
        <dbReference type="EMBL" id="MCD9558989.1"/>
    </source>
</evidence>
<name>A0ABS8UJI9_DATST</name>
<accession>A0ABS8UJI9</accession>
<keyword evidence="3" id="KW-1185">Reference proteome</keyword>
<evidence type="ECO:0000313" key="3">
    <source>
        <dbReference type="Proteomes" id="UP000823775"/>
    </source>
</evidence>
<evidence type="ECO:0000256" key="1">
    <source>
        <dbReference type="SAM" id="MobiDB-lite"/>
    </source>
</evidence>
<reference evidence="2 3" key="1">
    <citation type="journal article" date="2021" name="BMC Genomics">
        <title>Datura genome reveals duplications of psychoactive alkaloid biosynthetic genes and high mutation rate following tissue culture.</title>
        <authorList>
            <person name="Rajewski A."/>
            <person name="Carter-House D."/>
            <person name="Stajich J."/>
            <person name="Litt A."/>
        </authorList>
    </citation>
    <scope>NUCLEOTIDE SEQUENCE [LARGE SCALE GENOMIC DNA]</scope>
    <source>
        <strain evidence="2">AR-01</strain>
    </source>
</reference>
<dbReference type="EMBL" id="JACEIK010002085">
    <property type="protein sequence ID" value="MCD9558989.1"/>
    <property type="molecule type" value="Genomic_DNA"/>
</dbReference>
<protein>
    <submittedName>
        <fullName evidence="2">Uncharacterized protein</fullName>
    </submittedName>
</protein>
<comment type="caution">
    <text evidence="2">The sequence shown here is derived from an EMBL/GenBank/DDBJ whole genome shotgun (WGS) entry which is preliminary data.</text>
</comment>
<feature type="region of interest" description="Disordered" evidence="1">
    <location>
        <begin position="87"/>
        <end position="108"/>
    </location>
</feature>
<feature type="compositionally biased region" description="Basic and acidic residues" evidence="1">
    <location>
        <begin position="98"/>
        <end position="108"/>
    </location>
</feature>
<organism evidence="2 3">
    <name type="scientific">Datura stramonium</name>
    <name type="common">Jimsonweed</name>
    <name type="synonym">Common thornapple</name>
    <dbReference type="NCBI Taxonomy" id="4076"/>
    <lineage>
        <taxon>Eukaryota</taxon>
        <taxon>Viridiplantae</taxon>
        <taxon>Streptophyta</taxon>
        <taxon>Embryophyta</taxon>
        <taxon>Tracheophyta</taxon>
        <taxon>Spermatophyta</taxon>
        <taxon>Magnoliopsida</taxon>
        <taxon>eudicotyledons</taxon>
        <taxon>Gunneridae</taxon>
        <taxon>Pentapetalae</taxon>
        <taxon>asterids</taxon>
        <taxon>lamiids</taxon>
        <taxon>Solanales</taxon>
        <taxon>Solanaceae</taxon>
        <taxon>Solanoideae</taxon>
        <taxon>Datureae</taxon>
        <taxon>Datura</taxon>
    </lineage>
</organism>
<gene>
    <name evidence="2" type="ORF">HAX54_016699</name>
</gene>
<dbReference type="Proteomes" id="UP000823775">
    <property type="component" value="Unassembled WGS sequence"/>
</dbReference>
<proteinExistence type="predicted"/>